<keyword evidence="18" id="KW-1185">Reference proteome</keyword>
<evidence type="ECO:0000256" key="9">
    <source>
        <dbReference type="ARBA" id="ARBA00022989"/>
    </source>
</evidence>
<dbReference type="EMBL" id="CAJOBA010002505">
    <property type="protein sequence ID" value="CAF3647749.1"/>
    <property type="molecule type" value="Genomic_DNA"/>
</dbReference>
<keyword evidence="5" id="KW-0547">Nucleotide-binding</keyword>
<dbReference type="EMBL" id="CAJNOQ010003171">
    <property type="protein sequence ID" value="CAF0998884.1"/>
    <property type="molecule type" value="Genomic_DNA"/>
</dbReference>
<dbReference type="GO" id="GO:0019829">
    <property type="term" value="F:ATPase-coupled monoatomic cation transmembrane transporter activity"/>
    <property type="evidence" value="ECO:0007669"/>
    <property type="project" value="TreeGrafter"/>
</dbReference>
<dbReference type="Pfam" id="PF23143">
    <property type="entry name" value="2TM_P5A-ATPase"/>
    <property type="match status" value="1"/>
</dbReference>
<dbReference type="InterPro" id="IPR006544">
    <property type="entry name" value="P-type_TPase_V"/>
</dbReference>
<dbReference type="EMBL" id="CAJOBC010003171">
    <property type="protein sequence ID" value="CAF3770371.1"/>
    <property type="molecule type" value="Genomic_DNA"/>
</dbReference>
<dbReference type="InterPro" id="IPR023298">
    <property type="entry name" value="ATPase_P-typ_TM_dom_sf"/>
</dbReference>
<evidence type="ECO:0008006" key="19">
    <source>
        <dbReference type="Google" id="ProtNLM"/>
    </source>
</evidence>
<comment type="subcellular location">
    <subcellularLocation>
        <location evidence="1">Membrane</location>
        <topology evidence="1">Multi-pass membrane protein</topology>
    </subcellularLocation>
</comment>
<name>A0A814GNF8_9BILA</name>
<reference evidence="15" key="1">
    <citation type="submission" date="2021-02" db="EMBL/GenBank/DDBJ databases">
        <authorList>
            <person name="Nowell W R."/>
        </authorList>
    </citation>
    <scope>NUCLEOTIDE SEQUENCE</scope>
</reference>
<gene>
    <name evidence="15" type="ORF">GPM918_LOCUS13647</name>
    <name evidence="14" type="ORF">OVA965_LOCUS7730</name>
    <name evidence="17" type="ORF">SRO942_LOCUS13647</name>
    <name evidence="16" type="ORF">TMI583_LOCUS7725</name>
</gene>
<evidence type="ECO:0000256" key="6">
    <source>
        <dbReference type="ARBA" id="ARBA00022840"/>
    </source>
</evidence>
<evidence type="ECO:0000256" key="8">
    <source>
        <dbReference type="ARBA" id="ARBA00022967"/>
    </source>
</evidence>
<dbReference type="SUPFAM" id="SSF81665">
    <property type="entry name" value="Calcium ATPase, transmembrane domain M"/>
    <property type="match status" value="1"/>
</dbReference>
<feature type="transmembrane region" description="Helical" evidence="11">
    <location>
        <begin position="225"/>
        <end position="243"/>
    </location>
</feature>
<keyword evidence="7" id="KW-0460">Magnesium</keyword>
<dbReference type="InterPro" id="IPR057255">
    <property type="entry name" value="2TM_P5A-ATPase"/>
</dbReference>
<evidence type="ECO:0000256" key="1">
    <source>
        <dbReference type="ARBA" id="ARBA00004141"/>
    </source>
</evidence>
<keyword evidence="3 11" id="KW-0812">Transmembrane</keyword>
<dbReference type="Gene3D" id="3.40.1110.10">
    <property type="entry name" value="Calcium-transporting ATPase, cytoplasmic domain N"/>
    <property type="match status" value="1"/>
</dbReference>
<dbReference type="GO" id="GO:0015662">
    <property type="term" value="F:P-type ion transporter activity"/>
    <property type="evidence" value="ECO:0007669"/>
    <property type="project" value="TreeGrafter"/>
</dbReference>
<evidence type="ECO:0000256" key="4">
    <source>
        <dbReference type="ARBA" id="ARBA00022723"/>
    </source>
</evidence>
<keyword evidence="10 11" id="KW-0472">Membrane</keyword>
<proteinExistence type="inferred from homology"/>
<evidence type="ECO:0000256" key="2">
    <source>
        <dbReference type="ARBA" id="ARBA00006000"/>
    </source>
</evidence>
<keyword evidence="6" id="KW-0067">ATP-binding</keyword>
<evidence type="ECO:0000313" key="17">
    <source>
        <dbReference type="EMBL" id="CAF3770371.1"/>
    </source>
</evidence>
<feature type="transmembrane region" description="Helical" evidence="11">
    <location>
        <begin position="196"/>
        <end position="219"/>
    </location>
</feature>
<evidence type="ECO:0000259" key="13">
    <source>
        <dbReference type="Pfam" id="PF23143"/>
    </source>
</evidence>
<dbReference type="Proteomes" id="UP000663829">
    <property type="component" value="Unassembled WGS sequence"/>
</dbReference>
<dbReference type="Proteomes" id="UP000677228">
    <property type="component" value="Unassembled WGS sequence"/>
</dbReference>
<feature type="domain" description="P-type ATPase A" evidence="12">
    <location>
        <begin position="260"/>
        <end position="387"/>
    </location>
</feature>
<evidence type="ECO:0000313" key="18">
    <source>
        <dbReference type="Proteomes" id="UP000663829"/>
    </source>
</evidence>
<dbReference type="InterPro" id="IPR018303">
    <property type="entry name" value="ATPase_P-typ_P_site"/>
</dbReference>
<organism evidence="15 18">
    <name type="scientific">Didymodactylos carnosus</name>
    <dbReference type="NCBI Taxonomy" id="1234261"/>
    <lineage>
        <taxon>Eukaryota</taxon>
        <taxon>Metazoa</taxon>
        <taxon>Spiralia</taxon>
        <taxon>Gnathifera</taxon>
        <taxon>Rotifera</taxon>
        <taxon>Eurotatoria</taxon>
        <taxon>Bdelloidea</taxon>
        <taxon>Philodinida</taxon>
        <taxon>Philodinidae</taxon>
        <taxon>Didymodactylos</taxon>
    </lineage>
</organism>
<dbReference type="Gene3D" id="2.70.150.10">
    <property type="entry name" value="Calcium-transporting ATPase, cytoplasmic transduction domain A"/>
    <property type="match status" value="1"/>
</dbReference>
<dbReference type="OrthoDB" id="48943at2759"/>
<evidence type="ECO:0000313" key="14">
    <source>
        <dbReference type="EMBL" id="CAF0862978.1"/>
    </source>
</evidence>
<dbReference type="GO" id="GO:0005789">
    <property type="term" value="C:endoplasmic reticulum membrane"/>
    <property type="evidence" value="ECO:0007669"/>
    <property type="project" value="TreeGrafter"/>
</dbReference>
<dbReference type="SUPFAM" id="SSF81653">
    <property type="entry name" value="Calcium ATPase, transduction domain A"/>
    <property type="match status" value="1"/>
</dbReference>
<dbReference type="InterPro" id="IPR059000">
    <property type="entry name" value="ATPase_P-type_domA"/>
</dbReference>
<feature type="domain" description="P5A-ATPase transmembrane helical hairpin" evidence="13">
    <location>
        <begin position="27"/>
        <end position="94"/>
    </location>
</feature>
<evidence type="ECO:0000313" key="15">
    <source>
        <dbReference type="EMBL" id="CAF0998884.1"/>
    </source>
</evidence>
<feature type="transmembrane region" description="Helical" evidence="11">
    <location>
        <begin position="61"/>
        <end position="84"/>
    </location>
</feature>
<keyword evidence="8" id="KW-1278">Translocase</keyword>
<dbReference type="Proteomes" id="UP000682733">
    <property type="component" value="Unassembled WGS sequence"/>
</dbReference>
<evidence type="ECO:0000256" key="3">
    <source>
        <dbReference type="ARBA" id="ARBA00022692"/>
    </source>
</evidence>
<evidence type="ECO:0000256" key="10">
    <source>
        <dbReference type="ARBA" id="ARBA00023136"/>
    </source>
</evidence>
<evidence type="ECO:0000259" key="12">
    <source>
        <dbReference type="Pfam" id="PF00122"/>
    </source>
</evidence>
<dbReference type="GO" id="GO:0016887">
    <property type="term" value="F:ATP hydrolysis activity"/>
    <property type="evidence" value="ECO:0007669"/>
    <property type="project" value="InterPro"/>
</dbReference>
<dbReference type="SUPFAM" id="SSF81660">
    <property type="entry name" value="Metal cation-transporting ATPase, ATP-binding domain N"/>
    <property type="match status" value="1"/>
</dbReference>
<dbReference type="AlphaFoldDB" id="A0A814GNF8"/>
<feature type="transmembrane region" description="Helical" evidence="11">
    <location>
        <begin position="407"/>
        <end position="426"/>
    </location>
</feature>
<dbReference type="InterPro" id="IPR001757">
    <property type="entry name" value="P_typ_ATPase"/>
</dbReference>
<dbReference type="GO" id="GO:0005524">
    <property type="term" value="F:ATP binding"/>
    <property type="evidence" value="ECO:0007669"/>
    <property type="project" value="UniProtKB-KW"/>
</dbReference>
<evidence type="ECO:0000256" key="5">
    <source>
        <dbReference type="ARBA" id="ARBA00022741"/>
    </source>
</evidence>
<dbReference type="NCBIfam" id="TIGR01494">
    <property type="entry name" value="ATPase_P-type"/>
    <property type="match status" value="1"/>
</dbReference>
<feature type="transmembrane region" description="Helical" evidence="11">
    <location>
        <begin position="29"/>
        <end position="49"/>
    </location>
</feature>
<dbReference type="Pfam" id="PF00122">
    <property type="entry name" value="E1-E2_ATPase"/>
    <property type="match status" value="1"/>
</dbReference>
<dbReference type="PRINTS" id="PR00119">
    <property type="entry name" value="CATATPASE"/>
</dbReference>
<evidence type="ECO:0000256" key="7">
    <source>
        <dbReference type="ARBA" id="ARBA00022842"/>
    </source>
</evidence>
<comment type="caution">
    <text evidence="15">The sequence shown here is derived from an EMBL/GenBank/DDBJ whole genome shotgun (WGS) entry which is preliminary data.</text>
</comment>
<comment type="similarity">
    <text evidence="2">Belongs to the cation transport ATPase (P-type) (TC 3.A.3) family. Type V subfamily.</text>
</comment>
<dbReference type="InterPro" id="IPR008250">
    <property type="entry name" value="ATPase_P-typ_transduc_dom_A_sf"/>
</dbReference>
<accession>A0A814GNF8</accession>
<dbReference type="Pfam" id="PF13246">
    <property type="entry name" value="Cation_ATPase"/>
    <property type="match status" value="1"/>
</dbReference>
<dbReference type="PROSITE" id="PS00154">
    <property type="entry name" value="ATPASE_E1_E2"/>
    <property type="match status" value="1"/>
</dbReference>
<dbReference type="InterPro" id="IPR023299">
    <property type="entry name" value="ATPase_P-typ_cyto_dom_N"/>
</dbReference>
<dbReference type="GO" id="GO:0006874">
    <property type="term" value="P:intracellular calcium ion homeostasis"/>
    <property type="evidence" value="ECO:0007669"/>
    <property type="project" value="TreeGrafter"/>
</dbReference>
<protein>
    <recommendedName>
        <fullName evidence="19">Cation-transporting ATPase 13A1</fullName>
    </recommendedName>
</protein>
<evidence type="ECO:0000313" key="16">
    <source>
        <dbReference type="EMBL" id="CAF3647749.1"/>
    </source>
</evidence>
<keyword evidence="9 11" id="KW-1133">Transmembrane helix</keyword>
<keyword evidence="4" id="KW-0479">Metal-binding</keyword>
<dbReference type="NCBIfam" id="TIGR01657">
    <property type="entry name" value="P-ATPase-V"/>
    <property type="match status" value="1"/>
</dbReference>
<dbReference type="EMBL" id="CAJNOK010002505">
    <property type="protein sequence ID" value="CAF0862978.1"/>
    <property type="molecule type" value="Genomic_DNA"/>
</dbReference>
<dbReference type="GO" id="GO:0046872">
    <property type="term" value="F:metal ion binding"/>
    <property type="evidence" value="ECO:0007669"/>
    <property type="project" value="UniProtKB-KW"/>
</dbReference>
<dbReference type="Proteomes" id="UP000681722">
    <property type="component" value="Unassembled WGS sequence"/>
</dbReference>
<dbReference type="PANTHER" id="PTHR45630:SF7">
    <property type="entry name" value="ENDOPLASMIC RETICULUM TRANSMEMBRANE HELIX TRANSLOCASE"/>
    <property type="match status" value="1"/>
</dbReference>
<sequence length="712" mass="81213">MLLKNKHFIGQVPLNDDIHSVSLYCFRHFLLHLNIGPFVFFYLTWFAIWTYHFGLSQYPELGVIITVIIAIFHVITCLFCYWFVEVRAFMQCYPERMPSRAEVVVVKPTANNGYPEMVPLRHGPDPHTHKPQAWFIFQKSRYIYDESEKKTFQTIDYPLSNSFHTYLQSKGLQNDEISQATWNFGSNKMVIDIPKFIDLFIERATAPFFVFQVFCVLLWCLDEYWYYSLLTLFMLITFEVTLVQQQKRNMETIRTMGNQPYKISVYRQRKWIKIDTTEILPGDICSVLRTNDNNPLPCDMLLLRGQCIVDESMLTGESIPQMKEPIENVDENMVFDFERHGKLHVLSAGTKIVQHTPPAKMQGGMKSQDNGCIAYALRTGFSTSQGKLLKTILYSVKRVTANNFETFLFILFLLVFAIIAAVYVWTEGTKDPKRNRYKLFIECALILTSVVPPELPIELSLAVNTSLIALVKLFIYCTEPFRIPFAGKVDICCFDKTGTLTSDDLVVEGVAGIGSADSLMTGRDSISPVKQVLLTCHSLANLDGDIIGDPLEKATLNSLEWTVTKGDTVVPLKGRSGRWQIFQRYHFSSALKRMSVIAGHTLPTGETSYIGAVKGAPETLKAMFRKPPERYDDIYLRLSRQGARVLALGHKSLGVLSFQQVREQTRDTIEQDLEFCGFVVLSCPLKPDSKAMIKELLHSSHHVSHFVDNTSF</sequence>
<evidence type="ECO:0000256" key="11">
    <source>
        <dbReference type="SAM" id="Phobius"/>
    </source>
</evidence>
<dbReference type="PANTHER" id="PTHR45630">
    <property type="entry name" value="CATION-TRANSPORTING ATPASE-RELATED"/>
    <property type="match status" value="1"/>
</dbReference>